<organism evidence="1 2">
    <name type="scientific">Gordonia phage Ronaldo</name>
    <dbReference type="NCBI Taxonomy" id="2250397"/>
    <lineage>
        <taxon>Viruses</taxon>
        <taxon>Duplodnaviria</taxon>
        <taxon>Heunggongvirae</taxon>
        <taxon>Uroviricota</taxon>
        <taxon>Caudoviricetes</taxon>
        <taxon>Ronaldovirus</taxon>
        <taxon>Ronaldovirus ronaldo</taxon>
    </lineage>
</organism>
<dbReference type="GeneID" id="54998598"/>
<keyword evidence="2" id="KW-1185">Reference proteome</keyword>
<evidence type="ECO:0000313" key="1">
    <source>
        <dbReference type="EMBL" id="AXN53580.1"/>
    </source>
</evidence>
<accession>A0A346FCW6</accession>
<dbReference type="RefSeq" id="YP_009807714.1">
    <property type="nucleotide sequence ID" value="NC_048028.1"/>
</dbReference>
<gene>
    <name evidence="1" type="primary">18</name>
    <name evidence="1" type="ORF">SEA_RONALDO_18</name>
</gene>
<dbReference type="EMBL" id="MH479925">
    <property type="protein sequence ID" value="AXN53580.1"/>
    <property type="molecule type" value="Genomic_DNA"/>
</dbReference>
<proteinExistence type="predicted"/>
<protein>
    <submittedName>
        <fullName evidence="1">Uncharacterized protein</fullName>
    </submittedName>
</protein>
<reference evidence="1 2" key="1">
    <citation type="submission" date="2018-06" db="EMBL/GenBank/DDBJ databases">
        <authorList>
            <person name="DeCurzio J.M."/>
            <person name="Delesalle V.A."/>
            <person name="Garlena R.A."/>
            <person name="Russell D.A."/>
            <person name="Pope W.H."/>
            <person name="Jacobs-Sera D."/>
            <person name="Hatfull G.F."/>
        </authorList>
    </citation>
    <scope>NUCLEOTIDE SEQUENCE [LARGE SCALE GENOMIC DNA]</scope>
</reference>
<sequence>MICPPFIRRLSPKAQCRLGIHEWGDWWPRDRWEYINEITRDGYRSCKHCSKVRKFRTRGYQKEWLKKHPGWSDAGF</sequence>
<dbReference type="KEGG" id="vg:54998598"/>
<dbReference type="Proteomes" id="UP000258385">
    <property type="component" value="Segment"/>
</dbReference>
<name>A0A346FCW6_9CAUD</name>
<evidence type="ECO:0000313" key="2">
    <source>
        <dbReference type="Proteomes" id="UP000258385"/>
    </source>
</evidence>